<dbReference type="AlphaFoldDB" id="A0A4U6VGG0"/>
<dbReference type="EMBL" id="CM016554">
    <property type="protein sequence ID" value="TKW28660.1"/>
    <property type="molecule type" value="Genomic_DNA"/>
</dbReference>
<protein>
    <submittedName>
        <fullName evidence="1">Uncharacterized protein</fullName>
    </submittedName>
</protein>
<dbReference type="Gramene" id="TKW28660">
    <property type="protein sequence ID" value="TKW28660"/>
    <property type="gene ID" value="SEVIR_3G343300v2"/>
</dbReference>
<sequence length="96" mass="10866">MSLLFYLELQGPSGLGFGQSVRVLQTLSHSGTISMKKHLDPVTLIEVTPEYSSTSEMSEVYVLEGFPRSQDEIQVKLATMARRMEQNKQRCTLEEK</sequence>
<dbReference type="Proteomes" id="UP000298652">
    <property type="component" value="Chromosome 3"/>
</dbReference>
<proteinExistence type="predicted"/>
<evidence type="ECO:0000313" key="1">
    <source>
        <dbReference type="EMBL" id="TKW28660.1"/>
    </source>
</evidence>
<organism evidence="1 2">
    <name type="scientific">Setaria viridis</name>
    <name type="common">Green bristlegrass</name>
    <name type="synonym">Setaria italica subsp. viridis</name>
    <dbReference type="NCBI Taxonomy" id="4556"/>
    <lineage>
        <taxon>Eukaryota</taxon>
        <taxon>Viridiplantae</taxon>
        <taxon>Streptophyta</taxon>
        <taxon>Embryophyta</taxon>
        <taxon>Tracheophyta</taxon>
        <taxon>Spermatophyta</taxon>
        <taxon>Magnoliopsida</taxon>
        <taxon>Liliopsida</taxon>
        <taxon>Poales</taxon>
        <taxon>Poaceae</taxon>
        <taxon>PACMAD clade</taxon>
        <taxon>Panicoideae</taxon>
        <taxon>Panicodae</taxon>
        <taxon>Paniceae</taxon>
        <taxon>Cenchrinae</taxon>
        <taxon>Setaria</taxon>
    </lineage>
</organism>
<keyword evidence="2" id="KW-1185">Reference proteome</keyword>
<gene>
    <name evidence="1" type="ORF">SEVIR_3G343300v2</name>
</gene>
<evidence type="ECO:0000313" key="2">
    <source>
        <dbReference type="Proteomes" id="UP000298652"/>
    </source>
</evidence>
<accession>A0A4U6VGG0</accession>
<name>A0A4U6VGG0_SETVI</name>
<reference evidence="1" key="1">
    <citation type="submission" date="2019-03" db="EMBL/GenBank/DDBJ databases">
        <title>WGS assembly of Setaria viridis.</title>
        <authorList>
            <person name="Huang P."/>
            <person name="Jenkins J."/>
            <person name="Grimwood J."/>
            <person name="Barry K."/>
            <person name="Healey A."/>
            <person name="Mamidi S."/>
            <person name="Sreedasyam A."/>
            <person name="Shu S."/>
            <person name="Feldman M."/>
            <person name="Wu J."/>
            <person name="Yu Y."/>
            <person name="Chen C."/>
            <person name="Johnson J."/>
            <person name="Rokhsar D."/>
            <person name="Baxter I."/>
            <person name="Schmutz J."/>
            <person name="Brutnell T."/>
            <person name="Kellogg E."/>
        </authorList>
    </citation>
    <scope>NUCLEOTIDE SEQUENCE [LARGE SCALE GENOMIC DNA]</scope>
</reference>